<dbReference type="GO" id="GO:0000460">
    <property type="term" value="P:maturation of 5.8S rRNA"/>
    <property type="evidence" value="ECO:0007669"/>
    <property type="project" value="TreeGrafter"/>
</dbReference>
<reference evidence="1" key="1">
    <citation type="submission" date="2015-03" db="EMBL/GenBank/DDBJ databases">
        <title>Wuchereria bancrofti Genome Sequencing Papua New Guinea Strain.</title>
        <authorList>
            <person name="Small S.T."/>
            <person name="Serre D."/>
            <person name="Zimmerman P.A."/>
        </authorList>
    </citation>
    <scope>NUCLEOTIDE SEQUENCE [LARGE SCALE GENOMIC DNA]</scope>
    <source>
        <strain evidence="1">pt0022</strain>
    </source>
</reference>
<dbReference type="WBParaSite" id="mrna-Wban_08523">
    <property type="protein sequence ID" value="mrna-Wban_08523"/>
    <property type="gene ID" value="Wban_08523"/>
</dbReference>
<evidence type="ECO:0000313" key="1">
    <source>
        <dbReference type="Proteomes" id="UP000093561"/>
    </source>
</evidence>
<evidence type="ECO:0000313" key="2">
    <source>
        <dbReference type="WBParaSite" id="mrna-Wban_08523"/>
    </source>
</evidence>
<dbReference type="InterPro" id="IPR007174">
    <property type="entry name" value="Las1"/>
</dbReference>
<dbReference type="GO" id="GO:0004519">
    <property type="term" value="F:endonuclease activity"/>
    <property type="evidence" value="ECO:0007669"/>
    <property type="project" value="InterPro"/>
</dbReference>
<dbReference type="PANTHER" id="PTHR15002">
    <property type="entry name" value="RIBOSOMAL BIOGENESIS PROTEIN LAS1L"/>
    <property type="match status" value="1"/>
</dbReference>
<sequence length="477" mass="55104">MTNLKGVQVPFTRREWDIVTDVYRSDEVSELKHAVALIVSWKARSGDSVHIAADMTEMLLRAIIMDKETKNDDWFKIGNVKLAYCTAIIRFVNYVNEICQTNYKFKSIASAVSDVGIPQWVVDIRHGATHSHLPSLENLRQAAQYCRNWLWEHHWSRPVAEAIGLNSNIQNENDETDLQQQAADLIDRFMLCSFKKMKLSAYRKNVKPNMEIKFQKILAKMETFIMMHPWEFLGAFLLEGYLILNEKQVRSIDHNIFAKNEAIWVVPEDLQLFWKPIFHYLNEAKMLPELLFQLLEISSNDEIQPIRKRQLIAWSDRMLTAYVESNVLSQSEWERILKAIMLAPKELREAYFDKILSKIEKITEKEQNALKQLVVLSSKKTTVTGTTSFPDSTNIDASFPDSTNIGASFKTVDDLRNLMAKKKNEMKPEITDSNSSTNNVHRWSICNSLEWKGIPLGLTPEQSTESLYLVIEPEVVQ</sequence>
<evidence type="ECO:0008006" key="3">
    <source>
        <dbReference type="Google" id="ProtNLM"/>
    </source>
</evidence>
<reference evidence="1" key="2">
    <citation type="journal article" date="2016" name="Mol. Ecol.">
        <title>Population genomics of the filarial nematode parasite Wuchereria bancrofti from mosquitoes.</title>
        <authorList>
            <person name="Small S.T."/>
            <person name="Reimer L.J."/>
            <person name="Tisch D.J."/>
            <person name="King C.L."/>
            <person name="Christensen B.M."/>
            <person name="Siba P.M."/>
            <person name="Kazura J.W."/>
            <person name="Serre D."/>
            <person name="Zimmerman P.A."/>
        </authorList>
    </citation>
    <scope>NUCLEOTIDE SEQUENCE</scope>
    <source>
        <strain evidence="1">pt0022</strain>
    </source>
</reference>
<proteinExistence type="predicted"/>
<accession>A0AAF5Q180</accession>
<dbReference type="GO" id="GO:0030687">
    <property type="term" value="C:preribosome, large subunit precursor"/>
    <property type="evidence" value="ECO:0007669"/>
    <property type="project" value="TreeGrafter"/>
</dbReference>
<dbReference type="Proteomes" id="UP000093561">
    <property type="component" value="Unassembled WGS sequence"/>
</dbReference>
<name>A0AAF5Q180_WUCBA</name>
<dbReference type="GO" id="GO:0090730">
    <property type="term" value="C:Las1 complex"/>
    <property type="evidence" value="ECO:0007669"/>
    <property type="project" value="InterPro"/>
</dbReference>
<dbReference type="AlphaFoldDB" id="A0AAF5Q180"/>
<protein>
    <recommendedName>
        <fullName evidence="3">Las1-like family protein</fullName>
    </recommendedName>
</protein>
<dbReference type="Pfam" id="PF04031">
    <property type="entry name" value="Las1"/>
    <property type="match status" value="1"/>
</dbReference>
<organism evidence="1 2">
    <name type="scientific">Wuchereria bancrofti</name>
    <dbReference type="NCBI Taxonomy" id="6293"/>
    <lineage>
        <taxon>Eukaryota</taxon>
        <taxon>Metazoa</taxon>
        <taxon>Ecdysozoa</taxon>
        <taxon>Nematoda</taxon>
        <taxon>Chromadorea</taxon>
        <taxon>Rhabditida</taxon>
        <taxon>Spirurina</taxon>
        <taxon>Spiruromorpha</taxon>
        <taxon>Filarioidea</taxon>
        <taxon>Onchocercidae</taxon>
        <taxon>Wuchereria</taxon>
    </lineage>
</organism>
<dbReference type="GO" id="GO:0000470">
    <property type="term" value="P:maturation of LSU-rRNA"/>
    <property type="evidence" value="ECO:0007669"/>
    <property type="project" value="TreeGrafter"/>
</dbReference>
<dbReference type="PANTHER" id="PTHR15002:SF0">
    <property type="entry name" value="RIBOSOMAL BIOGENESIS PROTEIN LAS1L"/>
    <property type="match status" value="1"/>
</dbReference>
<reference evidence="2" key="3">
    <citation type="submission" date="2024-02" db="UniProtKB">
        <authorList>
            <consortium name="WormBaseParasite"/>
        </authorList>
    </citation>
    <scope>IDENTIFICATION</scope>
    <source>
        <strain evidence="2">pt0022</strain>
    </source>
</reference>